<gene>
    <name evidence="1" type="ORF">SAMN02745248_01745</name>
</gene>
<keyword evidence="2" id="KW-1185">Reference proteome</keyword>
<sequence>MANLFGELFKKPADISSELEKQIDFDEITGENPPVEFMYGTSDFKKEQVLREYYKVKESISNHKNINKLITIDTIYRYNGFEGIEIGIFLTNTTENPVELYAMNLGLFNEDGIPIRQKYLDFKGEITINPNSSLYYEILFENVHVQMENVNLKVGFLDTEELKVSYIKELNVDSAVSKSLSEEVKDFLREKFFDIPQIRHGEISLDPILAIGREDGINVIILARNASDRDVTLNSIPIKICMKEDLPIYVGNLNFNEDSIILNSDKCKLLNISVNQEFVPVNIVKDYIYKLKIGK</sequence>
<accession>A0A1M6PLB0</accession>
<protein>
    <submittedName>
        <fullName evidence="1">SLAP domain-containing protein</fullName>
    </submittedName>
</protein>
<dbReference type="NCBIfam" id="TIGR04398">
    <property type="entry name" value="SLAP_DUP"/>
    <property type="match status" value="2"/>
</dbReference>
<dbReference type="STRING" id="1121331.SAMN02745248_01745"/>
<dbReference type="InterPro" id="IPR030910">
    <property type="entry name" value="SLAP_dom"/>
</dbReference>
<reference evidence="1 2" key="1">
    <citation type="submission" date="2016-11" db="EMBL/GenBank/DDBJ databases">
        <authorList>
            <person name="Jaros S."/>
            <person name="Januszkiewicz K."/>
            <person name="Wedrychowicz H."/>
        </authorList>
    </citation>
    <scope>NUCLEOTIDE SEQUENCE [LARGE SCALE GENOMIC DNA]</scope>
    <source>
        <strain evidence="1 2">DSM 3090</strain>
    </source>
</reference>
<dbReference type="RefSeq" id="WP_072903707.1">
    <property type="nucleotide sequence ID" value="NZ_FRAD01000013.1"/>
</dbReference>
<name>A0A1M6PLB0_9CLOT</name>
<organism evidence="1 2">
    <name type="scientific">Hathewaya proteolytica DSM 3090</name>
    <dbReference type="NCBI Taxonomy" id="1121331"/>
    <lineage>
        <taxon>Bacteria</taxon>
        <taxon>Bacillati</taxon>
        <taxon>Bacillota</taxon>
        <taxon>Clostridia</taxon>
        <taxon>Eubacteriales</taxon>
        <taxon>Clostridiaceae</taxon>
        <taxon>Hathewaya</taxon>
    </lineage>
</organism>
<dbReference type="Proteomes" id="UP000183952">
    <property type="component" value="Unassembled WGS sequence"/>
</dbReference>
<evidence type="ECO:0000313" key="1">
    <source>
        <dbReference type="EMBL" id="SHK08647.1"/>
    </source>
</evidence>
<dbReference type="AlphaFoldDB" id="A0A1M6PLB0"/>
<dbReference type="OrthoDB" id="1952163at2"/>
<proteinExistence type="predicted"/>
<evidence type="ECO:0000313" key="2">
    <source>
        <dbReference type="Proteomes" id="UP000183952"/>
    </source>
</evidence>
<dbReference type="EMBL" id="FRAD01000013">
    <property type="protein sequence ID" value="SHK08647.1"/>
    <property type="molecule type" value="Genomic_DNA"/>
</dbReference>